<dbReference type="Proteomes" id="UP000612055">
    <property type="component" value="Unassembled WGS sequence"/>
</dbReference>
<organism evidence="1 2">
    <name type="scientific">Edaphochlamys debaryana</name>
    <dbReference type="NCBI Taxonomy" id="47281"/>
    <lineage>
        <taxon>Eukaryota</taxon>
        <taxon>Viridiplantae</taxon>
        <taxon>Chlorophyta</taxon>
        <taxon>core chlorophytes</taxon>
        <taxon>Chlorophyceae</taxon>
        <taxon>CS clade</taxon>
        <taxon>Chlamydomonadales</taxon>
        <taxon>Chlamydomonadales incertae sedis</taxon>
        <taxon>Edaphochlamys</taxon>
    </lineage>
</organism>
<dbReference type="PANTHER" id="PTHR36773:SF1">
    <property type="entry name" value="EXPRESSED PROTEIN"/>
    <property type="match status" value="1"/>
</dbReference>
<keyword evidence="2" id="KW-1185">Reference proteome</keyword>
<evidence type="ECO:0000313" key="1">
    <source>
        <dbReference type="EMBL" id="KAG2502149.1"/>
    </source>
</evidence>
<dbReference type="PANTHER" id="PTHR36773">
    <property type="entry name" value="EXPRESSED PROTEIN"/>
    <property type="match status" value="1"/>
</dbReference>
<accession>A0A836C7L9</accession>
<dbReference type="EMBL" id="JAEHOE010000001">
    <property type="protein sequence ID" value="KAG2502149.1"/>
    <property type="molecule type" value="Genomic_DNA"/>
</dbReference>
<proteinExistence type="predicted"/>
<dbReference type="AlphaFoldDB" id="A0A836C7L9"/>
<dbReference type="OrthoDB" id="531055at2759"/>
<protein>
    <submittedName>
        <fullName evidence="1">Uncharacterized protein</fullName>
    </submittedName>
</protein>
<gene>
    <name evidence="1" type="ORF">HYH03_000636</name>
</gene>
<evidence type="ECO:0000313" key="2">
    <source>
        <dbReference type="Proteomes" id="UP000612055"/>
    </source>
</evidence>
<reference evidence="1" key="1">
    <citation type="journal article" date="2020" name="bioRxiv">
        <title>Comparative genomics of Chlamydomonas.</title>
        <authorList>
            <person name="Craig R.J."/>
            <person name="Hasan A.R."/>
            <person name="Ness R.W."/>
            <person name="Keightley P.D."/>
        </authorList>
    </citation>
    <scope>NUCLEOTIDE SEQUENCE</scope>
    <source>
        <strain evidence="1">CCAP 11/70</strain>
    </source>
</reference>
<comment type="caution">
    <text evidence="1">The sequence shown here is derived from an EMBL/GenBank/DDBJ whole genome shotgun (WGS) entry which is preliminary data.</text>
</comment>
<name>A0A836C7L9_9CHLO</name>
<sequence>MATGRSPQARDEELRELGVVLHEPPTPPIRKTVVVDGRKCRVFLSESERRRHIAACKLEVEENCLSGAREACVLRAMDACRPPAWQRWLPFLSRGPSSSPQEVEACEARAMEGCLAGAQQGCTGHAASLCAASHPERMWLE</sequence>